<reference evidence="14 15" key="1">
    <citation type="submission" date="2013-01" db="EMBL/GenBank/DDBJ databases">
        <title>Whole genome shotgun sequence of Gordonia soli NBRC 108243.</title>
        <authorList>
            <person name="Isaki-Nakamura S."/>
            <person name="Hosoyama A."/>
            <person name="Tsuchikane K."/>
            <person name="Ando Y."/>
            <person name="Baba S."/>
            <person name="Ohji S."/>
            <person name="Hamada M."/>
            <person name="Tamura T."/>
            <person name="Yamazoe A."/>
            <person name="Yamazaki S."/>
            <person name="Fujita N."/>
        </authorList>
    </citation>
    <scope>NUCLEOTIDE SEQUENCE [LARGE SCALE GENOMIC DNA]</scope>
    <source>
        <strain evidence="14 15">NBRC 108243</strain>
    </source>
</reference>
<comment type="similarity">
    <text evidence="12">Belongs to the NhaA Na(+)/H(+) (TC 2.A.33) antiporter family.</text>
</comment>
<evidence type="ECO:0000256" key="2">
    <source>
        <dbReference type="ARBA" id="ARBA00007006"/>
    </source>
</evidence>
<dbReference type="RefSeq" id="WP_007624123.1">
    <property type="nucleotide sequence ID" value="NZ_BANX01000033.1"/>
</dbReference>
<evidence type="ECO:0000256" key="9">
    <source>
        <dbReference type="ARBA" id="ARBA00023065"/>
    </source>
</evidence>
<sequence length="636" mass="68196">MALAVDEFEESRVFGVGKTGDGPPATAVTPIHRLTSYVRTESGSAVLLVVVSVIALVWANSPVSASYVDLWHTPMSVRVGDYGIDMDLHHWVNDGLMVAFFFLIGLEVRQELAVGSLRDRSRALVPLVAGVLGVALPALIYLAIAGREAPQGWGVVVGTDTAFLLGVLAMVGPAMSNQLRVFLLTLTVVDDFLAVSIIGVVYTDDLRWGPLVIALLALVCLWLLSRTAEWRSAPYVGIVIVLWIATLESGIHPSLAGMAAGLLVPAFATERYEVENAKRLFRDYWQSPQAAVARTARRGLARSISVNERLHDVLRSPVSLFVVPVFALANAGIDLRGGVLSASLTSTITWGVVLGLVIGKLVGIALGTWAAIRLGLGRLPDGVGRGSVLGGAALSGIGFTVSLLIVGLAFTDTRQAGMATVGVLVAMVLAGSLGWLIFTRARVRWGETSADLPTILEPPVNLDLDHVRGPAEAALTVVEYMDFECPFCAKSTGMWTDVHGHFGDRVRYVVRHLPLHDYHPHAHTAALAAEAAAEQGRFWEMHDLLFAHQHALELTDLVGYADDLGLDVEQFIVDVDSPEVAERVGRHEASAVASGAVGTPTFFLNGTRHRGPHDARTLIAALEEIETEMSAARRRS</sequence>
<gene>
    <name evidence="12 14" type="primary">nhaA</name>
    <name evidence="14" type="ORF">GS4_33_00610</name>
</gene>
<keyword evidence="6 12" id="KW-0812">Transmembrane</keyword>
<evidence type="ECO:0000256" key="12">
    <source>
        <dbReference type="HAMAP-Rule" id="MF_01844"/>
    </source>
</evidence>
<feature type="transmembrane region" description="Helical" evidence="12">
    <location>
        <begin position="416"/>
        <end position="438"/>
    </location>
</feature>
<dbReference type="InterPro" id="IPR004670">
    <property type="entry name" value="NhaA"/>
</dbReference>
<dbReference type="EMBL" id="BANX01000033">
    <property type="protein sequence ID" value="GAC70246.1"/>
    <property type="molecule type" value="Genomic_DNA"/>
</dbReference>
<keyword evidence="3 12" id="KW-0813">Transport</keyword>
<name>M0QPP7_9ACTN</name>
<comment type="subcellular location">
    <subcellularLocation>
        <location evidence="1">Cell inner membrane</location>
        <topology evidence="1">Multi-pass membrane protein</topology>
    </subcellularLocation>
    <subcellularLocation>
        <location evidence="12">Cell membrane</location>
        <topology evidence="12">Multi-pass membrane protein</topology>
    </subcellularLocation>
</comment>
<feature type="transmembrane region" description="Helical" evidence="12">
    <location>
        <begin position="388"/>
        <end position="410"/>
    </location>
</feature>
<dbReference type="PANTHER" id="PTHR30341">
    <property type="entry name" value="SODIUM ION/PROTON ANTIPORTER NHAA-RELATED"/>
    <property type="match status" value="1"/>
</dbReference>
<dbReference type="InterPro" id="IPR013766">
    <property type="entry name" value="Thioredoxin_domain"/>
</dbReference>
<evidence type="ECO:0000256" key="10">
    <source>
        <dbReference type="ARBA" id="ARBA00023136"/>
    </source>
</evidence>
<feature type="transmembrane region" description="Helical" evidence="12">
    <location>
        <begin position="127"/>
        <end position="146"/>
    </location>
</feature>
<evidence type="ECO:0000256" key="6">
    <source>
        <dbReference type="ARBA" id="ARBA00022692"/>
    </source>
</evidence>
<dbReference type="Pfam" id="PF13462">
    <property type="entry name" value="Thioredoxin_4"/>
    <property type="match status" value="1"/>
</dbReference>
<comment type="function">
    <text evidence="12">Na(+)/H(+) antiporter that extrudes sodium in exchange for external protons.</text>
</comment>
<proteinExistence type="inferred from homology"/>
<feature type="transmembrane region" description="Helical" evidence="12">
    <location>
        <begin position="353"/>
        <end position="376"/>
    </location>
</feature>
<keyword evidence="10 12" id="KW-0472">Membrane</keyword>
<dbReference type="HAMAP" id="MF_01844">
    <property type="entry name" value="NhaA"/>
    <property type="match status" value="1"/>
</dbReference>
<dbReference type="eggNOG" id="COG3004">
    <property type="taxonomic scope" value="Bacteria"/>
</dbReference>
<feature type="transmembrane region" description="Helical" evidence="12">
    <location>
        <begin position="152"/>
        <end position="174"/>
    </location>
</feature>
<evidence type="ECO:0000256" key="11">
    <source>
        <dbReference type="ARBA" id="ARBA00023201"/>
    </source>
</evidence>
<feature type="transmembrane region" description="Helical" evidence="12">
    <location>
        <begin position="208"/>
        <end position="225"/>
    </location>
</feature>
<comment type="similarity">
    <text evidence="2">In the N-terminal section; belongs to the NhaA Na(+)/H(+) (TC 2.A.33) antiporter family.</text>
</comment>
<dbReference type="Gene3D" id="1.20.1530.10">
    <property type="entry name" value="Na+/H+ antiporter like domain"/>
    <property type="match status" value="1"/>
</dbReference>
<keyword evidence="9 12" id="KW-0406">Ion transport</keyword>
<dbReference type="GO" id="GO:0015385">
    <property type="term" value="F:sodium:proton antiporter activity"/>
    <property type="evidence" value="ECO:0007669"/>
    <property type="project" value="UniProtKB-UniRule"/>
</dbReference>
<dbReference type="AlphaFoldDB" id="M0QPP7"/>
<evidence type="ECO:0000256" key="8">
    <source>
        <dbReference type="ARBA" id="ARBA00023053"/>
    </source>
</evidence>
<evidence type="ECO:0000256" key="7">
    <source>
        <dbReference type="ARBA" id="ARBA00022989"/>
    </source>
</evidence>
<dbReference type="Gene3D" id="3.40.30.10">
    <property type="entry name" value="Glutaredoxin"/>
    <property type="match status" value="1"/>
</dbReference>
<dbReference type="STRING" id="1223545.GS4_33_00610"/>
<evidence type="ECO:0000256" key="5">
    <source>
        <dbReference type="ARBA" id="ARBA00022475"/>
    </source>
</evidence>
<dbReference type="PROSITE" id="PS51352">
    <property type="entry name" value="THIOREDOXIN_2"/>
    <property type="match status" value="1"/>
</dbReference>
<evidence type="ECO:0000256" key="1">
    <source>
        <dbReference type="ARBA" id="ARBA00004429"/>
    </source>
</evidence>
<accession>M0QPP7</accession>
<comment type="caution">
    <text evidence="14">The sequence shown here is derived from an EMBL/GenBank/DDBJ whole genome shotgun (WGS) entry which is preliminary data.</text>
</comment>
<dbReference type="InterPro" id="IPR023171">
    <property type="entry name" value="Na/H_antiporter_dom_sf"/>
</dbReference>
<dbReference type="SUPFAM" id="SSF52833">
    <property type="entry name" value="Thioredoxin-like"/>
    <property type="match status" value="1"/>
</dbReference>
<dbReference type="Pfam" id="PF06965">
    <property type="entry name" value="Na_H_antiport_1"/>
    <property type="match status" value="1"/>
</dbReference>
<feature type="transmembrane region" description="Helical" evidence="12">
    <location>
        <begin position="313"/>
        <end position="333"/>
    </location>
</feature>
<evidence type="ECO:0000259" key="13">
    <source>
        <dbReference type="PROSITE" id="PS51352"/>
    </source>
</evidence>
<organism evidence="14 15">
    <name type="scientific">Gordonia soli NBRC 108243</name>
    <dbReference type="NCBI Taxonomy" id="1223545"/>
    <lineage>
        <taxon>Bacteria</taxon>
        <taxon>Bacillati</taxon>
        <taxon>Actinomycetota</taxon>
        <taxon>Actinomycetes</taxon>
        <taxon>Mycobacteriales</taxon>
        <taxon>Gordoniaceae</taxon>
        <taxon>Gordonia</taxon>
    </lineage>
</organism>
<dbReference type="InterPro" id="IPR012336">
    <property type="entry name" value="Thioredoxin-like_fold"/>
</dbReference>
<dbReference type="eggNOG" id="COG1651">
    <property type="taxonomic scope" value="Bacteria"/>
</dbReference>
<evidence type="ECO:0000256" key="3">
    <source>
        <dbReference type="ARBA" id="ARBA00022448"/>
    </source>
</evidence>
<keyword evidence="8 12" id="KW-0915">Sodium</keyword>
<dbReference type="NCBIfam" id="TIGR00773">
    <property type="entry name" value="NhaA"/>
    <property type="match status" value="1"/>
</dbReference>
<keyword evidence="5 12" id="KW-1003">Cell membrane</keyword>
<keyword evidence="7 12" id="KW-1133">Transmembrane helix</keyword>
<dbReference type="GO" id="GO:0006885">
    <property type="term" value="P:regulation of pH"/>
    <property type="evidence" value="ECO:0007669"/>
    <property type="project" value="UniProtKB-UniRule"/>
</dbReference>
<evidence type="ECO:0000256" key="4">
    <source>
        <dbReference type="ARBA" id="ARBA00022449"/>
    </source>
</evidence>
<evidence type="ECO:0000313" key="15">
    <source>
        <dbReference type="Proteomes" id="UP000011666"/>
    </source>
</evidence>
<dbReference type="InterPro" id="IPR036249">
    <property type="entry name" value="Thioredoxin-like_sf"/>
</dbReference>
<keyword evidence="11 12" id="KW-0739">Sodium transport</keyword>
<feature type="transmembrane region" description="Helical" evidence="12">
    <location>
        <begin position="232"/>
        <end position="249"/>
    </location>
</feature>
<keyword evidence="4 12" id="KW-0050">Antiport</keyword>
<dbReference type="Proteomes" id="UP000011666">
    <property type="component" value="Unassembled WGS sequence"/>
</dbReference>
<comment type="catalytic activity">
    <reaction evidence="12">
        <text>Na(+)(in) + 2 H(+)(out) = Na(+)(out) + 2 H(+)(in)</text>
        <dbReference type="Rhea" id="RHEA:29251"/>
        <dbReference type="ChEBI" id="CHEBI:15378"/>
        <dbReference type="ChEBI" id="CHEBI:29101"/>
    </reaction>
</comment>
<dbReference type="GO" id="GO:0005886">
    <property type="term" value="C:plasma membrane"/>
    <property type="evidence" value="ECO:0007669"/>
    <property type="project" value="UniProtKB-SubCell"/>
</dbReference>
<evidence type="ECO:0000313" key="14">
    <source>
        <dbReference type="EMBL" id="GAC70246.1"/>
    </source>
</evidence>
<feature type="transmembrane region" description="Helical" evidence="12">
    <location>
        <begin position="88"/>
        <end position="106"/>
    </location>
</feature>
<feature type="transmembrane region" description="Helical" evidence="12">
    <location>
        <begin position="181"/>
        <end position="202"/>
    </location>
</feature>
<protein>
    <recommendedName>
        <fullName evidence="12">Na(+)/H(+) antiporter NhaA</fullName>
    </recommendedName>
    <alternativeName>
        <fullName evidence="12">Sodium/proton antiporter NhaA</fullName>
    </alternativeName>
</protein>
<feature type="transmembrane region" description="Helical" evidence="12">
    <location>
        <begin position="45"/>
        <end position="68"/>
    </location>
</feature>
<keyword evidence="15" id="KW-1185">Reference proteome</keyword>
<feature type="domain" description="Thioredoxin" evidence="13">
    <location>
        <begin position="446"/>
        <end position="627"/>
    </location>
</feature>
<dbReference type="PANTHER" id="PTHR30341:SF0">
    <property type="entry name" value="NA(+)_H(+) ANTIPORTER NHAA"/>
    <property type="match status" value="1"/>
</dbReference>